<evidence type="ECO:0000256" key="4">
    <source>
        <dbReference type="ARBA" id="ARBA00023163"/>
    </source>
</evidence>
<dbReference type="SUPFAM" id="SSF47113">
    <property type="entry name" value="Histone-fold"/>
    <property type="match status" value="1"/>
</dbReference>
<dbReference type="InterPro" id="IPR003228">
    <property type="entry name" value="TFIID_TAF12_dom"/>
</dbReference>
<comment type="subcellular location">
    <subcellularLocation>
        <location evidence="1">Nucleus</location>
    </subcellularLocation>
</comment>
<keyword evidence="3" id="KW-0805">Transcription regulation</keyword>
<feature type="compositionally biased region" description="Polar residues" evidence="8">
    <location>
        <begin position="227"/>
        <end position="241"/>
    </location>
</feature>
<dbReference type="GO" id="GO:0017025">
    <property type="term" value="F:TBP-class protein binding"/>
    <property type="evidence" value="ECO:0007669"/>
    <property type="project" value="TreeGrafter"/>
</dbReference>
<keyword evidence="4" id="KW-0804">Transcription</keyword>
<evidence type="ECO:0000256" key="5">
    <source>
        <dbReference type="ARBA" id="ARBA00023242"/>
    </source>
</evidence>
<feature type="compositionally biased region" description="Low complexity" evidence="8">
    <location>
        <begin position="306"/>
        <end position="316"/>
    </location>
</feature>
<dbReference type="GO" id="GO:0000124">
    <property type="term" value="C:SAGA complex"/>
    <property type="evidence" value="ECO:0007669"/>
    <property type="project" value="InterPro"/>
</dbReference>
<organism evidence="10 11">
    <name type="scientific">Scheffersomyces stipitis (strain ATCC 58785 / CBS 6054 / NBRC 10063 / NRRL Y-11545)</name>
    <name type="common">Yeast</name>
    <name type="synonym">Pichia stipitis</name>
    <dbReference type="NCBI Taxonomy" id="322104"/>
    <lineage>
        <taxon>Eukaryota</taxon>
        <taxon>Fungi</taxon>
        <taxon>Dikarya</taxon>
        <taxon>Ascomycota</taxon>
        <taxon>Saccharomycotina</taxon>
        <taxon>Pichiomycetes</taxon>
        <taxon>Debaryomycetaceae</taxon>
        <taxon>Scheffersomyces</taxon>
    </lineage>
</organism>
<feature type="compositionally biased region" description="Polar residues" evidence="8">
    <location>
        <begin position="99"/>
        <end position="110"/>
    </location>
</feature>
<dbReference type="EMBL" id="CP000502">
    <property type="protein sequence ID" value="ABN68491.2"/>
    <property type="molecule type" value="Genomic_DNA"/>
</dbReference>
<dbReference type="PANTHER" id="PTHR12264:SF21">
    <property type="entry name" value="TRANSCRIPTION INITIATION FACTOR TFIID SUBUNIT 12"/>
    <property type="match status" value="1"/>
</dbReference>
<sequence>MSGLPGSSGQRNPNAPNRSGGAINIHPSQVQQLVQVLKNEVQLGKNASDETEKKKHYAKAEGIRTLLLNYQAQQRARSQQQQNQQNQNQNQNQSQQNQIHSSQSPMAMNLSQQSRQPSSQPTPVLQSPQLSSQQMRSGSAGSQGSPAPIAGTPSIPANMATVERFNIVKQKLTEVQHRIQFLEQSKKGSNIGPDELATIDKELLEQKTKFSQFQKLGLFIRNSLTQQAQARANTPQAATGTPPQFQPQQQQQQMQQQQQPASITSAGQAQKPTGSRPPSTAHSQSTPSFSAKSVSPAPATGDKSSPKSTTPQKSQSLRTPGPPPINLAGITKPQVPSIPISATINVKPPTAVTLKATGDSRPTLTGGEANSLSILLNTPAITKLPTFELSSGGTNGSLPETGQRALTKRKLSELISTMGVDEGDGKTNIDGNVEELLLDLADEFINSVTSFSCRLAKHRKVDSIDTKDVQLHLERNWNIKIPGYAMDEIRSTRKLQPSTSYNQKVQGVEISRSVNGDING</sequence>
<reference evidence="10 11" key="1">
    <citation type="journal article" date="2007" name="Nat. Biotechnol.">
        <title>Genome sequence of the lignocellulose-bioconverting and xylose-fermenting yeast Pichia stipitis.</title>
        <authorList>
            <person name="Jeffries T.W."/>
            <person name="Grigoriev I.V."/>
            <person name="Grimwood J."/>
            <person name="Laplaza J.M."/>
            <person name="Aerts A."/>
            <person name="Salamov A."/>
            <person name="Schmutz J."/>
            <person name="Lindquist E."/>
            <person name="Dehal P."/>
            <person name="Shapiro H."/>
            <person name="Jin Y.S."/>
            <person name="Passoth V."/>
            <person name="Richardson P.M."/>
        </authorList>
    </citation>
    <scope>NUCLEOTIDE SEQUENCE [LARGE SCALE GENOMIC DNA]</scope>
    <source>
        <strain evidence="11">ATCC 58785 / CBS 6054 / NBRC 10063 / NRRL Y-11545</strain>
    </source>
</reference>
<dbReference type="InterPro" id="IPR009072">
    <property type="entry name" value="Histone-fold"/>
</dbReference>
<dbReference type="GO" id="GO:0003677">
    <property type="term" value="F:DNA binding"/>
    <property type="evidence" value="ECO:0007669"/>
    <property type="project" value="TreeGrafter"/>
</dbReference>
<dbReference type="PANTHER" id="PTHR12264">
    <property type="entry name" value="TRANSCRIPTION INITIATION FACTOR TFIID SUBUNIT 12"/>
    <property type="match status" value="1"/>
</dbReference>
<feature type="compositionally biased region" description="Polar residues" evidence="8">
    <location>
        <begin position="1"/>
        <end position="17"/>
    </location>
</feature>
<keyword evidence="5" id="KW-0539">Nucleus</keyword>
<feature type="compositionally biased region" description="Polar residues" evidence="8">
    <location>
        <begin position="261"/>
        <end position="293"/>
    </location>
</feature>
<gene>
    <name evidence="10" type="primary">TAF12</name>
    <name evidence="10" type="ORF">PICST_91503</name>
</gene>
<keyword evidence="11" id="KW-1185">Reference proteome</keyword>
<protein>
    <recommendedName>
        <fullName evidence="6">TBP-associated factor 12</fullName>
    </recommendedName>
    <alternativeName>
        <fullName evidence="7">Transcription initiation factor TFIID subunit 12</fullName>
    </alternativeName>
</protein>
<comment type="similarity">
    <text evidence="2">Belongs to the TAF12 family.</text>
</comment>
<feature type="compositionally biased region" description="Low complexity" evidence="8">
    <location>
        <begin position="242"/>
        <end position="260"/>
    </location>
</feature>
<dbReference type="AlphaFoldDB" id="A3M0B4"/>
<dbReference type="KEGG" id="pic:PICST_91503"/>
<keyword evidence="10" id="KW-0648">Protein biosynthesis</keyword>
<dbReference type="eggNOG" id="KOG1142">
    <property type="taxonomic scope" value="Eukaryota"/>
</dbReference>
<dbReference type="Pfam" id="PF03847">
    <property type="entry name" value="TFIID_20kDa"/>
    <property type="match status" value="1"/>
</dbReference>
<evidence type="ECO:0000313" key="11">
    <source>
        <dbReference type="Proteomes" id="UP000002258"/>
    </source>
</evidence>
<feature type="compositionally biased region" description="Low complexity" evidence="8">
    <location>
        <begin position="111"/>
        <end position="151"/>
    </location>
</feature>
<feature type="region of interest" description="Disordered" evidence="8">
    <location>
        <begin position="227"/>
        <end position="332"/>
    </location>
</feature>
<dbReference type="FunFam" id="1.10.20.10:FF:000011">
    <property type="entry name" value="Transcription initiation factor TFIID subunit 12"/>
    <property type="match status" value="1"/>
</dbReference>
<accession>A3M0B4</accession>
<feature type="region of interest" description="Disordered" evidence="8">
    <location>
        <begin position="72"/>
        <end position="155"/>
    </location>
</feature>
<evidence type="ECO:0000256" key="7">
    <source>
        <dbReference type="ARBA" id="ARBA00093657"/>
    </source>
</evidence>
<dbReference type="STRING" id="322104.A3M0B4"/>
<dbReference type="GO" id="GO:0005669">
    <property type="term" value="C:transcription factor TFIID complex"/>
    <property type="evidence" value="ECO:0007669"/>
    <property type="project" value="InterPro"/>
</dbReference>
<name>A3M0B4_PICST</name>
<dbReference type="GeneID" id="4840894"/>
<evidence type="ECO:0000256" key="6">
    <source>
        <dbReference type="ARBA" id="ARBA00075089"/>
    </source>
</evidence>
<dbReference type="InterPro" id="IPR037794">
    <property type="entry name" value="TAF12"/>
</dbReference>
<feature type="compositionally biased region" description="Low complexity" evidence="8">
    <location>
        <begin position="72"/>
        <end position="98"/>
    </location>
</feature>
<dbReference type="OrthoDB" id="2193432at2759"/>
<evidence type="ECO:0000259" key="9">
    <source>
        <dbReference type="Pfam" id="PF03847"/>
    </source>
</evidence>
<proteinExistence type="inferred from homology"/>
<dbReference type="RefSeq" id="XP_001386520.2">
    <property type="nucleotide sequence ID" value="XM_001386483.1"/>
</dbReference>
<evidence type="ECO:0000313" key="10">
    <source>
        <dbReference type="EMBL" id="ABN68491.2"/>
    </source>
</evidence>
<keyword evidence="10" id="KW-0396">Initiation factor</keyword>
<dbReference type="HOGENOM" id="CLU_021602_1_0_1"/>
<dbReference type="GO" id="GO:0003743">
    <property type="term" value="F:translation initiation factor activity"/>
    <property type="evidence" value="ECO:0007669"/>
    <property type="project" value="UniProtKB-KW"/>
</dbReference>
<evidence type="ECO:0000256" key="8">
    <source>
        <dbReference type="SAM" id="MobiDB-lite"/>
    </source>
</evidence>
<dbReference type="GO" id="GO:0051123">
    <property type="term" value="P:RNA polymerase II preinitiation complex assembly"/>
    <property type="evidence" value="ECO:0007669"/>
    <property type="project" value="TreeGrafter"/>
</dbReference>
<dbReference type="InParanoid" id="A3M0B4"/>
<dbReference type="Gene3D" id="1.10.20.10">
    <property type="entry name" value="Histone, subunit A"/>
    <property type="match status" value="1"/>
</dbReference>
<dbReference type="Proteomes" id="UP000002258">
    <property type="component" value="Chromosome 8"/>
</dbReference>
<dbReference type="GO" id="GO:0046982">
    <property type="term" value="F:protein heterodimerization activity"/>
    <property type="evidence" value="ECO:0007669"/>
    <property type="project" value="InterPro"/>
</dbReference>
<evidence type="ECO:0000256" key="3">
    <source>
        <dbReference type="ARBA" id="ARBA00023015"/>
    </source>
</evidence>
<dbReference type="CDD" id="cd07981">
    <property type="entry name" value="HFD_TAF12"/>
    <property type="match status" value="1"/>
</dbReference>
<feature type="domain" description="Transcription initiation factor TFIID subunit 12" evidence="9">
    <location>
        <begin position="407"/>
        <end position="479"/>
    </location>
</feature>
<evidence type="ECO:0000256" key="2">
    <source>
        <dbReference type="ARBA" id="ARBA00007530"/>
    </source>
</evidence>
<evidence type="ECO:0000256" key="1">
    <source>
        <dbReference type="ARBA" id="ARBA00004123"/>
    </source>
</evidence>
<dbReference type="OMA" id="PANEMAQ"/>
<feature type="region of interest" description="Disordered" evidence="8">
    <location>
        <begin position="1"/>
        <end position="28"/>
    </location>
</feature>